<proteinExistence type="predicted"/>
<dbReference type="RefSeq" id="XP_015658593.1">
    <property type="nucleotide sequence ID" value="XM_015803076.1"/>
</dbReference>
<feature type="region of interest" description="Disordered" evidence="1">
    <location>
        <begin position="35"/>
        <end position="59"/>
    </location>
</feature>
<dbReference type="Proteomes" id="UP000037923">
    <property type="component" value="Unassembled WGS sequence"/>
</dbReference>
<keyword evidence="3" id="KW-1185">Reference proteome</keyword>
<name>A0A0N0DVI9_LEPPY</name>
<sequence length="118" mass="13158">MMRKEVRCHENATVVAVACLTLARAKFQLYRRPDATDPLPQISVNRPRRRRVEDPEKQSLACSITRRTGEDACDPVVVAKEGDIQCAVRHQAGFDLPLEGRDSGVGEGVKDTTWRKVG</sequence>
<organism evidence="2 3">
    <name type="scientific">Leptomonas pyrrhocoris</name>
    <name type="common">Firebug parasite</name>
    <dbReference type="NCBI Taxonomy" id="157538"/>
    <lineage>
        <taxon>Eukaryota</taxon>
        <taxon>Discoba</taxon>
        <taxon>Euglenozoa</taxon>
        <taxon>Kinetoplastea</taxon>
        <taxon>Metakinetoplastina</taxon>
        <taxon>Trypanosomatida</taxon>
        <taxon>Trypanosomatidae</taxon>
        <taxon>Leishmaniinae</taxon>
        <taxon>Leptomonas</taxon>
    </lineage>
</organism>
<evidence type="ECO:0000313" key="2">
    <source>
        <dbReference type="EMBL" id="KPA80154.1"/>
    </source>
</evidence>
<evidence type="ECO:0000313" key="3">
    <source>
        <dbReference type="Proteomes" id="UP000037923"/>
    </source>
</evidence>
<comment type="caution">
    <text evidence="2">The sequence shown here is derived from an EMBL/GenBank/DDBJ whole genome shotgun (WGS) entry which is preliminary data.</text>
</comment>
<dbReference type="EMBL" id="LGTL01000009">
    <property type="protein sequence ID" value="KPA80154.1"/>
    <property type="molecule type" value="Genomic_DNA"/>
</dbReference>
<dbReference type="AlphaFoldDB" id="A0A0N0DVI9"/>
<feature type="compositionally biased region" description="Basic and acidic residues" evidence="1">
    <location>
        <begin position="98"/>
        <end position="118"/>
    </location>
</feature>
<dbReference type="GeneID" id="26905431"/>
<evidence type="ECO:0000256" key="1">
    <source>
        <dbReference type="SAM" id="MobiDB-lite"/>
    </source>
</evidence>
<reference evidence="2 3" key="1">
    <citation type="submission" date="2015-07" db="EMBL/GenBank/DDBJ databases">
        <title>High-quality genome of monoxenous trypanosomatid Leptomonas pyrrhocoris.</title>
        <authorList>
            <person name="Flegontov P."/>
            <person name="Butenko A."/>
            <person name="Firsov S."/>
            <person name="Vlcek C."/>
            <person name="Logacheva M.D."/>
            <person name="Field M."/>
            <person name="Filatov D."/>
            <person name="Flegontova O."/>
            <person name="Gerasimov E."/>
            <person name="Jackson A.P."/>
            <person name="Kelly S."/>
            <person name="Opperdoes F."/>
            <person name="O'Reilly A."/>
            <person name="Votypka J."/>
            <person name="Yurchenko V."/>
            <person name="Lukes J."/>
        </authorList>
    </citation>
    <scope>NUCLEOTIDE SEQUENCE [LARGE SCALE GENOMIC DNA]</scope>
    <source>
        <strain evidence="2">H10</strain>
    </source>
</reference>
<gene>
    <name evidence="2" type="ORF">ABB37_05140</name>
</gene>
<accession>A0A0N0DVI9</accession>
<dbReference type="VEuPathDB" id="TriTrypDB:LpyrH10_09_2400"/>
<protein>
    <submittedName>
        <fullName evidence="2">Uncharacterized protein</fullName>
    </submittedName>
</protein>
<feature type="region of interest" description="Disordered" evidence="1">
    <location>
        <begin position="97"/>
        <end position="118"/>
    </location>
</feature>